<keyword evidence="5" id="KW-0687">Ribonucleoprotein</keyword>
<dbReference type="InterPro" id="IPR018305">
    <property type="entry name" value="Ribosomal_m50"/>
</dbReference>
<dbReference type="Pfam" id="PF10501">
    <property type="entry name" value="Ribosomal_L50"/>
    <property type="match status" value="1"/>
</dbReference>
<feature type="chain" id="PRO_5036860286" description="Large ribosomal subunit protein mL50" evidence="8">
    <location>
        <begin position="21"/>
        <end position="267"/>
    </location>
</feature>
<dbReference type="WBParaSite" id="Gr19_v10_g2736.t1">
    <property type="protein sequence ID" value="Gr19_v10_g2736.t1"/>
    <property type="gene ID" value="Gr19_v10_g2736"/>
</dbReference>
<evidence type="ECO:0000256" key="2">
    <source>
        <dbReference type="ARBA" id="ARBA00008860"/>
    </source>
</evidence>
<organism evidence="9 10">
    <name type="scientific">Globodera rostochiensis</name>
    <name type="common">Golden nematode worm</name>
    <name type="synonym">Heterodera rostochiensis</name>
    <dbReference type="NCBI Taxonomy" id="31243"/>
    <lineage>
        <taxon>Eukaryota</taxon>
        <taxon>Metazoa</taxon>
        <taxon>Ecdysozoa</taxon>
        <taxon>Nematoda</taxon>
        <taxon>Chromadorea</taxon>
        <taxon>Rhabditida</taxon>
        <taxon>Tylenchina</taxon>
        <taxon>Tylenchomorpha</taxon>
        <taxon>Tylenchoidea</taxon>
        <taxon>Heteroderidae</taxon>
        <taxon>Heteroderinae</taxon>
        <taxon>Globodera</taxon>
    </lineage>
</organism>
<evidence type="ECO:0000313" key="9">
    <source>
        <dbReference type="Proteomes" id="UP000887572"/>
    </source>
</evidence>
<reference evidence="10" key="1">
    <citation type="submission" date="2022-11" db="UniProtKB">
        <authorList>
            <consortium name="WormBaseParasite"/>
        </authorList>
    </citation>
    <scope>IDENTIFICATION</scope>
</reference>
<evidence type="ECO:0000256" key="7">
    <source>
        <dbReference type="ARBA" id="ARBA00035398"/>
    </source>
</evidence>
<evidence type="ECO:0000256" key="6">
    <source>
        <dbReference type="ARBA" id="ARBA00035183"/>
    </source>
</evidence>
<evidence type="ECO:0000256" key="8">
    <source>
        <dbReference type="SAM" id="SignalP"/>
    </source>
</evidence>
<evidence type="ECO:0000256" key="3">
    <source>
        <dbReference type="ARBA" id="ARBA00022980"/>
    </source>
</evidence>
<comment type="subcellular location">
    <subcellularLocation>
        <location evidence="1">Mitochondrion</location>
    </subcellularLocation>
</comment>
<feature type="signal peptide" evidence="8">
    <location>
        <begin position="1"/>
        <end position="20"/>
    </location>
</feature>
<keyword evidence="4" id="KW-0496">Mitochondrion</keyword>
<evidence type="ECO:0000256" key="5">
    <source>
        <dbReference type="ARBA" id="ARBA00023274"/>
    </source>
</evidence>
<dbReference type="Proteomes" id="UP000887572">
    <property type="component" value="Unplaced"/>
</dbReference>
<keyword evidence="8" id="KW-0732">Signal</keyword>
<evidence type="ECO:0000256" key="1">
    <source>
        <dbReference type="ARBA" id="ARBA00004173"/>
    </source>
</evidence>
<accession>A0A914HQD4</accession>
<keyword evidence="3" id="KW-0689">Ribosomal protein</keyword>
<dbReference type="GO" id="GO:0005762">
    <property type="term" value="C:mitochondrial large ribosomal subunit"/>
    <property type="evidence" value="ECO:0007669"/>
    <property type="project" value="TreeGrafter"/>
</dbReference>
<evidence type="ECO:0000313" key="10">
    <source>
        <dbReference type="WBParaSite" id="Gr19_v10_g2736.t1"/>
    </source>
</evidence>
<keyword evidence="9" id="KW-1185">Reference proteome</keyword>
<name>A0A914HQD4_GLORO</name>
<sequence>MSVNESCSFLHSILLHCCGCIWLESAGLIAYGNPGKISPNEIFKAIGCGRSSSTTASASTLEMDKIRARGFLKYTYNYSPSPDVEQKIESAARQCGVELNPADWRTTELTDLEKKEKLLLNIGKQCSHFVPNSKLHKMKTIADVTHFYETPTSNITKYAAMARSSGDQMPKNLSIMEHHRRFHPNDKSAPHGGITAFPGELGKVLGLRNQRLYREYKPKKHWYEFEDVVFDYDVTCTKGMPWDPEVAKRMDSYTDVKFVKDHLIKKF</sequence>
<dbReference type="PANTHER" id="PTHR31542">
    <property type="entry name" value="39A RIBOSOMAL PROTEIN L50, MITOCHONDRIAL"/>
    <property type="match status" value="1"/>
</dbReference>
<dbReference type="PANTHER" id="PTHR31542:SF1">
    <property type="entry name" value="LARGE RIBOSOMAL SUBUNIT PROTEIN ML50"/>
    <property type="match status" value="1"/>
</dbReference>
<comment type="similarity">
    <text evidence="2">Belongs to the mitochondrion-specific ribosomal protein mL50 family.</text>
</comment>
<evidence type="ECO:0000256" key="4">
    <source>
        <dbReference type="ARBA" id="ARBA00023128"/>
    </source>
</evidence>
<protein>
    <recommendedName>
        <fullName evidence="6">Large ribosomal subunit protein mL50</fullName>
    </recommendedName>
    <alternativeName>
        <fullName evidence="7">39S ribosomal protein L50, mitochondrial</fullName>
    </alternativeName>
</protein>
<dbReference type="AlphaFoldDB" id="A0A914HQD4"/>
<proteinExistence type="inferred from homology"/>